<evidence type="ECO:0000256" key="1">
    <source>
        <dbReference type="ARBA" id="ARBA00004651"/>
    </source>
</evidence>
<evidence type="ECO:0000256" key="5">
    <source>
        <dbReference type="ARBA" id="ARBA00022989"/>
    </source>
</evidence>
<feature type="transmembrane region" description="Helical" evidence="8">
    <location>
        <begin position="6"/>
        <end position="27"/>
    </location>
</feature>
<name>A0A419SF48_9BACL</name>
<dbReference type="AlphaFoldDB" id="A0A419SF48"/>
<comment type="cofactor">
    <cofactor evidence="7">
        <name>Mg(2+)</name>
        <dbReference type="ChEBI" id="CHEBI:18420"/>
    </cofactor>
</comment>
<feature type="transmembrane region" description="Helical" evidence="8">
    <location>
        <begin position="286"/>
        <end position="304"/>
    </location>
</feature>
<proteinExistence type="predicted"/>
<feature type="binding site" evidence="7">
    <location>
        <position position="150"/>
    </location>
    <ligand>
        <name>Mg(2+)</name>
        <dbReference type="ChEBI" id="CHEBI:18420"/>
    </ligand>
</feature>
<evidence type="ECO:0000256" key="2">
    <source>
        <dbReference type="ARBA" id="ARBA00022475"/>
    </source>
</evidence>
<dbReference type="EMBL" id="MCHY01000010">
    <property type="protein sequence ID" value="RKD22079.1"/>
    <property type="molecule type" value="Genomic_DNA"/>
</dbReference>
<feature type="transmembrane region" description="Helical" evidence="8">
    <location>
        <begin position="71"/>
        <end position="87"/>
    </location>
</feature>
<feature type="transmembrane region" description="Helical" evidence="8">
    <location>
        <begin position="206"/>
        <end position="226"/>
    </location>
</feature>
<dbReference type="OrthoDB" id="9783652at2"/>
<dbReference type="RefSeq" id="WP_120190756.1">
    <property type="nucleotide sequence ID" value="NZ_MCHY01000010.1"/>
</dbReference>
<feature type="transmembrane region" description="Helical" evidence="8">
    <location>
        <begin position="99"/>
        <end position="116"/>
    </location>
</feature>
<organism evidence="9 10">
    <name type="scientific">Ammoniphilus oxalaticus</name>
    <dbReference type="NCBI Taxonomy" id="66863"/>
    <lineage>
        <taxon>Bacteria</taxon>
        <taxon>Bacillati</taxon>
        <taxon>Bacillota</taxon>
        <taxon>Bacilli</taxon>
        <taxon>Bacillales</taxon>
        <taxon>Paenibacillaceae</taxon>
        <taxon>Aneurinibacillus group</taxon>
        <taxon>Ammoniphilus</taxon>
    </lineage>
</organism>
<dbReference type="GO" id="GO:0016780">
    <property type="term" value="F:phosphotransferase activity, for other substituted phosphate groups"/>
    <property type="evidence" value="ECO:0007669"/>
    <property type="project" value="InterPro"/>
</dbReference>
<evidence type="ECO:0000256" key="4">
    <source>
        <dbReference type="ARBA" id="ARBA00022692"/>
    </source>
</evidence>
<feature type="binding site" evidence="7">
    <location>
        <position position="210"/>
    </location>
    <ligand>
        <name>Mg(2+)</name>
        <dbReference type="ChEBI" id="CHEBI:18420"/>
    </ligand>
</feature>
<protein>
    <submittedName>
        <fullName evidence="9">Undecaprenyl-phosphate alpha-N-acetylglucosaminyl 1-phosphate transferase</fullName>
    </submittedName>
</protein>
<dbReference type="Pfam" id="PF00953">
    <property type="entry name" value="Glycos_transf_4"/>
    <property type="match status" value="1"/>
</dbReference>
<accession>A0A419SF48</accession>
<comment type="subcellular location">
    <subcellularLocation>
        <location evidence="1">Cell membrane</location>
        <topology evidence="1">Multi-pass membrane protein</topology>
    </subcellularLocation>
</comment>
<dbReference type="InterPro" id="IPR018480">
    <property type="entry name" value="PNAcMuramoyl-5peptid_Trfase_CS"/>
</dbReference>
<keyword evidence="2" id="KW-1003">Cell membrane</keyword>
<evidence type="ECO:0000256" key="7">
    <source>
        <dbReference type="PIRSR" id="PIRSR600715-1"/>
    </source>
</evidence>
<dbReference type="PROSITE" id="PS01348">
    <property type="entry name" value="MRAY_2"/>
    <property type="match status" value="1"/>
</dbReference>
<dbReference type="PANTHER" id="PTHR22926">
    <property type="entry name" value="PHOSPHO-N-ACETYLMURAMOYL-PENTAPEPTIDE-TRANSFERASE"/>
    <property type="match status" value="1"/>
</dbReference>
<gene>
    <name evidence="9" type="ORF">BEP19_13495</name>
</gene>
<keyword evidence="6 8" id="KW-0472">Membrane</keyword>
<evidence type="ECO:0000256" key="3">
    <source>
        <dbReference type="ARBA" id="ARBA00022679"/>
    </source>
</evidence>
<dbReference type="GO" id="GO:0046872">
    <property type="term" value="F:metal ion binding"/>
    <property type="evidence" value="ECO:0007669"/>
    <property type="project" value="UniProtKB-KW"/>
</dbReference>
<keyword evidence="3 9" id="KW-0808">Transferase</keyword>
<evidence type="ECO:0000313" key="10">
    <source>
        <dbReference type="Proteomes" id="UP000284219"/>
    </source>
</evidence>
<keyword evidence="7" id="KW-0460">Magnesium</keyword>
<evidence type="ECO:0000256" key="6">
    <source>
        <dbReference type="ARBA" id="ARBA00023136"/>
    </source>
</evidence>
<evidence type="ECO:0000256" key="8">
    <source>
        <dbReference type="SAM" id="Phobius"/>
    </source>
</evidence>
<dbReference type="GO" id="GO:0009103">
    <property type="term" value="P:lipopolysaccharide biosynthetic process"/>
    <property type="evidence" value="ECO:0007669"/>
    <property type="project" value="TreeGrafter"/>
</dbReference>
<feature type="transmembrane region" description="Helical" evidence="8">
    <location>
        <begin position="157"/>
        <end position="175"/>
    </location>
</feature>
<evidence type="ECO:0000313" key="9">
    <source>
        <dbReference type="EMBL" id="RKD22079.1"/>
    </source>
</evidence>
<feature type="transmembrane region" description="Helical" evidence="8">
    <location>
        <begin position="232"/>
        <end position="255"/>
    </location>
</feature>
<sequence length="361" mass="39520">MAVYVMYLAIAMALTLVATPLVKKLAVRWGAVDKPDHRKVHTRIMPRLGGLAIYISFAICFFLFVPKTKEALSIFIGGTIIVITGAIDDRYQISPKAKLLGQIIAATIVMVGGLRVELFNLPFDGQINFSWLLSIPITMLWVVGVTNAVNLIDGLDGLAAGVSGIALLAMSVMAFMMANTLAILFGVILLGAVIGFLFFNFHPAKIFMGDTGSLFLGFNLAALSVLGFKQVALMAFIVPILILGVPLSDTFYAIVRRWLHKEPIFQPDKNHLHHCLLSMGYSHRKTVIVIYSISAVFALSAVLLSQSKQWAAVIFIGVLLILLEMGSEAVGLMGKKTGPLLRFVRLFRVREERLENTRSGK</sequence>
<keyword evidence="7" id="KW-0479">Metal-binding</keyword>
<comment type="caution">
    <text evidence="9">The sequence shown here is derived from an EMBL/GenBank/DDBJ whole genome shotgun (WGS) entry which is preliminary data.</text>
</comment>
<keyword evidence="5 8" id="KW-1133">Transmembrane helix</keyword>
<reference evidence="9 10" key="1">
    <citation type="submission" date="2016-08" db="EMBL/GenBank/DDBJ databases">
        <title>Novel Firmicute Genomes.</title>
        <authorList>
            <person name="Poppleton D.I."/>
            <person name="Gribaldo S."/>
        </authorList>
    </citation>
    <scope>NUCLEOTIDE SEQUENCE [LARGE SCALE GENOMIC DNA]</scope>
    <source>
        <strain evidence="9 10">RAOx-1</strain>
    </source>
</reference>
<dbReference type="GO" id="GO:0005886">
    <property type="term" value="C:plasma membrane"/>
    <property type="evidence" value="ECO:0007669"/>
    <property type="project" value="UniProtKB-SubCell"/>
</dbReference>
<dbReference type="CDD" id="cd06853">
    <property type="entry name" value="GT_WecA_like"/>
    <property type="match status" value="1"/>
</dbReference>
<feature type="transmembrane region" description="Helical" evidence="8">
    <location>
        <begin position="181"/>
        <end position="199"/>
    </location>
</feature>
<feature type="transmembrane region" description="Helical" evidence="8">
    <location>
        <begin position="48"/>
        <end position="65"/>
    </location>
</feature>
<feature type="transmembrane region" description="Helical" evidence="8">
    <location>
        <begin position="310"/>
        <end position="333"/>
    </location>
</feature>
<dbReference type="PANTHER" id="PTHR22926:SF3">
    <property type="entry name" value="UNDECAPRENYL-PHOSPHATE ALPHA-N-ACETYLGLUCOSAMINYL 1-PHOSPHATE TRANSFERASE"/>
    <property type="match status" value="1"/>
</dbReference>
<keyword evidence="10" id="KW-1185">Reference proteome</keyword>
<dbReference type="InterPro" id="IPR000715">
    <property type="entry name" value="Glycosyl_transferase_4"/>
</dbReference>
<feature type="transmembrane region" description="Helical" evidence="8">
    <location>
        <begin position="128"/>
        <end position="150"/>
    </location>
</feature>
<dbReference type="Proteomes" id="UP000284219">
    <property type="component" value="Unassembled WGS sequence"/>
</dbReference>
<dbReference type="GO" id="GO:0071555">
    <property type="term" value="P:cell wall organization"/>
    <property type="evidence" value="ECO:0007669"/>
    <property type="project" value="TreeGrafter"/>
</dbReference>
<dbReference type="GO" id="GO:0044038">
    <property type="term" value="P:cell wall macromolecule biosynthetic process"/>
    <property type="evidence" value="ECO:0007669"/>
    <property type="project" value="TreeGrafter"/>
</dbReference>
<keyword evidence="4 8" id="KW-0812">Transmembrane</keyword>